<gene>
    <name evidence="1" type="ORF">EXN66_Car010494</name>
</gene>
<dbReference type="Proteomes" id="UP000503349">
    <property type="component" value="Chromosome 10"/>
</dbReference>
<proteinExistence type="predicted"/>
<reference evidence="1 2" key="1">
    <citation type="submission" date="2019-02" db="EMBL/GenBank/DDBJ databases">
        <title>Opniocepnalus argus genome.</title>
        <authorList>
            <person name="Zhou C."/>
            <person name="Xiao S."/>
        </authorList>
    </citation>
    <scope>NUCLEOTIDE SEQUENCE [LARGE SCALE GENOMIC DNA]</scope>
    <source>
        <strain evidence="1">OARG1902GOOAL</strain>
        <tissue evidence="1">Muscle</tissue>
    </source>
</reference>
<evidence type="ECO:0000313" key="2">
    <source>
        <dbReference type="Proteomes" id="UP000503349"/>
    </source>
</evidence>
<evidence type="ECO:0000313" key="1">
    <source>
        <dbReference type="EMBL" id="KAF3694818.1"/>
    </source>
</evidence>
<sequence>MYFFSSLALYELQQLDDLFSEFTVSTGGLFQLYSAQNLFCFYLTDSRLHVGHSTSFESSDNHK</sequence>
<organism evidence="1 2">
    <name type="scientific">Channa argus</name>
    <name type="common">Northern snakehead</name>
    <name type="synonym">Ophicephalus argus</name>
    <dbReference type="NCBI Taxonomy" id="215402"/>
    <lineage>
        <taxon>Eukaryota</taxon>
        <taxon>Metazoa</taxon>
        <taxon>Chordata</taxon>
        <taxon>Craniata</taxon>
        <taxon>Vertebrata</taxon>
        <taxon>Euteleostomi</taxon>
        <taxon>Actinopterygii</taxon>
        <taxon>Neopterygii</taxon>
        <taxon>Teleostei</taxon>
        <taxon>Neoteleostei</taxon>
        <taxon>Acanthomorphata</taxon>
        <taxon>Anabantaria</taxon>
        <taxon>Anabantiformes</taxon>
        <taxon>Channoidei</taxon>
        <taxon>Channidae</taxon>
        <taxon>Channa</taxon>
    </lineage>
</organism>
<dbReference type="AlphaFoldDB" id="A0A6G1PXW3"/>
<accession>A0A6G1PXW3</accession>
<name>A0A6G1PXW3_CHAAH</name>
<protein>
    <submittedName>
        <fullName evidence="1">Uncharacterized protein</fullName>
    </submittedName>
</protein>
<dbReference type="EMBL" id="CM015721">
    <property type="protein sequence ID" value="KAF3694818.1"/>
    <property type="molecule type" value="Genomic_DNA"/>
</dbReference>
<reference evidence="2" key="2">
    <citation type="submission" date="2019-02" db="EMBL/GenBank/DDBJ databases">
        <title>Opniocepnalus argus Var Kimnra genome.</title>
        <authorList>
            <person name="Zhou C."/>
            <person name="Xiao S."/>
        </authorList>
    </citation>
    <scope>NUCLEOTIDE SEQUENCE [LARGE SCALE GENOMIC DNA]</scope>
</reference>
<keyword evidence="2" id="KW-1185">Reference proteome</keyword>